<evidence type="ECO:0000313" key="6">
    <source>
        <dbReference type="Proteomes" id="UP001166293"/>
    </source>
</evidence>
<comment type="similarity">
    <text evidence="2">Belongs to the thioredoxin family. DsbA subfamily.</text>
</comment>
<dbReference type="InterPro" id="IPR012336">
    <property type="entry name" value="Thioredoxin-like_fold"/>
</dbReference>
<dbReference type="PANTHER" id="PTHR13887">
    <property type="entry name" value="GLUTATHIONE S-TRANSFERASE KAPPA"/>
    <property type="match status" value="1"/>
</dbReference>
<evidence type="ECO:0000256" key="2">
    <source>
        <dbReference type="ARBA" id="ARBA00005791"/>
    </source>
</evidence>
<dbReference type="Proteomes" id="UP001166293">
    <property type="component" value="Unassembled WGS sequence"/>
</dbReference>
<name>A0ABS6N834_9RHOB</name>
<dbReference type="PROSITE" id="PS51352">
    <property type="entry name" value="THIOREDOXIN_2"/>
    <property type="match status" value="1"/>
</dbReference>
<dbReference type="PROSITE" id="PS00194">
    <property type="entry name" value="THIOREDOXIN_1"/>
    <property type="match status" value="1"/>
</dbReference>
<evidence type="ECO:0000259" key="4">
    <source>
        <dbReference type="PROSITE" id="PS51352"/>
    </source>
</evidence>
<dbReference type="InterPro" id="IPR013766">
    <property type="entry name" value="Thioredoxin_domain"/>
</dbReference>
<evidence type="ECO:0000256" key="1">
    <source>
        <dbReference type="ARBA" id="ARBA00003565"/>
    </source>
</evidence>
<keyword evidence="3" id="KW-0732">Signal</keyword>
<dbReference type="Pfam" id="PF13462">
    <property type="entry name" value="Thioredoxin_4"/>
    <property type="match status" value="1"/>
</dbReference>
<accession>A0ABS6N834</accession>
<feature type="domain" description="Thioredoxin" evidence="4">
    <location>
        <begin position="16"/>
        <end position="203"/>
    </location>
</feature>
<proteinExistence type="inferred from homology"/>
<evidence type="ECO:0000256" key="3">
    <source>
        <dbReference type="SAM" id="SignalP"/>
    </source>
</evidence>
<dbReference type="RefSeq" id="WP_217777921.1">
    <property type="nucleotide sequence ID" value="NZ_JAHRWL010000001.1"/>
</dbReference>
<evidence type="ECO:0000313" key="5">
    <source>
        <dbReference type="EMBL" id="MBV2360153.1"/>
    </source>
</evidence>
<gene>
    <name evidence="5" type="ORF">KUH32_10240</name>
</gene>
<dbReference type="InterPro" id="IPR017937">
    <property type="entry name" value="Thioredoxin_CS"/>
</dbReference>
<protein>
    <submittedName>
        <fullName evidence="5">DsbA family protein</fullName>
    </submittedName>
</protein>
<comment type="function">
    <text evidence="1">May be required for disulfide bond formation in some proteins.</text>
</comment>
<feature type="signal peptide" evidence="3">
    <location>
        <begin position="1"/>
        <end position="27"/>
    </location>
</feature>
<feature type="chain" id="PRO_5045211778" evidence="3">
    <location>
        <begin position="28"/>
        <end position="204"/>
    </location>
</feature>
<reference evidence="5" key="1">
    <citation type="submission" date="2021-06" db="EMBL/GenBank/DDBJ databases">
        <title>Thalassococcus sp. CAU 1522 isolated from sea sand, Republic of Korea.</title>
        <authorList>
            <person name="Kim W."/>
        </authorList>
    </citation>
    <scope>NUCLEOTIDE SEQUENCE</scope>
    <source>
        <strain evidence="5">CAU 1522</strain>
    </source>
</reference>
<sequence length="204" mass="22525">MIRRTILARLGVCLVLLGLLASPGAQAQQSLVAEMSLGNPQAPITVIEYSSFTCPHCANFHRDVFPQLKAEYIDTGKVSLVYREVYFDRFGLWASLVARCDGARHFFAITDTLFAEQKAWIGSGDPQEIIANLRRIGRQAGLGDDRLDTCLSDNEHATALVAWFQRNAERDGVRSTPSFVINGDLYSNMSLADFRGVLDGLLAQ</sequence>
<comment type="caution">
    <text evidence="5">The sequence shown here is derived from an EMBL/GenBank/DDBJ whole genome shotgun (WGS) entry which is preliminary data.</text>
</comment>
<dbReference type="PANTHER" id="PTHR13887:SF56">
    <property type="entry name" value="THIOREDOXIN-LIKE REDUCTASE RV2466C"/>
    <property type="match status" value="1"/>
</dbReference>
<keyword evidence="6" id="KW-1185">Reference proteome</keyword>
<dbReference type="EMBL" id="JAHRWL010000001">
    <property type="protein sequence ID" value="MBV2360153.1"/>
    <property type="molecule type" value="Genomic_DNA"/>
</dbReference>
<organism evidence="5 6">
    <name type="scientific">Thalassococcus arenae</name>
    <dbReference type="NCBI Taxonomy" id="2851652"/>
    <lineage>
        <taxon>Bacteria</taxon>
        <taxon>Pseudomonadati</taxon>
        <taxon>Pseudomonadota</taxon>
        <taxon>Alphaproteobacteria</taxon>
        <taxon>Rhodobacterales</taxon>
        <taxon>Roseobacteraceae</taxon>
        <taxon>Thalassococcus</taxon>
    </lineage>
</organism>